<keyword evidence="7 9" id="KW-1133">Transmembrane helix</keyword>
<reference evidence="12 13" key="1">
    <citation type="journal article" date="2018" name="Sci. Rep.">
        <title>Genomic signatures of local adaptation to the degree of environmental predictability in rotifers.</title>
        <authorList>
            <person name="Franch-Gras L."/>
            <person name="Hahn C."/>
            <person name="Garcia-Roger E.M."/>
            <person name="Carmona M.J."/>
            <person name="Serra M."/>
            <person name="Gomez A."/>
        </authorList>
    </citation>
    <scope>NUCLEOTIDE SEQUENCE [LARGE SCALE GENOMIC DNA]</scope>
    <source>
        <strain evidence="12">HYR1</strain>
    </source>
</reference>
<keyword evidence="9" id="KW-0732">Signal</keyword>
<sequence length="445" mass="49940">MRKLFFLLSTLVLIQAIFSKGIVPNGQGKRLLVLLDTYSIRETHSTFFKSLRDRGFQITFKTADEPDLALTKYSEYIFDHLALFCPNVAEFGGNITTKSVVDFIDDGGNVLVAASSQLAEPIREIAGECGIEFSDEGTSVIDRFNSDVNDDGQNTLIVSEAQNLINNNLIVGNAKSGAPLLYRGIAMTADPENPLLLEILTASSYSYSYNPSEKISEYPHSVGKGTLLISALQARNNARVVFVGSLDFFSNDFFESAVQRAAVNSKRFDKSGNQDLAVSLSQWVFKEKGVIRVGGIDHHKVGEKRPPVAYTIKEDIVYSIKIEEMVNGKWVPFQAKDVQLEFVRLDPFVRTTLTNSNGNFNVKFKIPDVYGIFKFVVDYNRIGYTHLFSSTQVSVRPLEHTQYERFIPAAFPYYASAFSMMAAVFLFTFIQLYHVDEEKQNIEQM</sequence>
<dbReference type="PANTHER" id="PTHR10830:SF0">
    <property type="entry name" value="DOLICHYL-DIPHOSPHOOLIGOSACCHARIDE--PROTEIN GLYCOSYLTRANSFERASE 48 KDA SUBUNIT"/>
    <property type="match status" value="1"/>
</dbReference>
<dbReference type="Proteomes" id="UP000276133">
    <property type="component" value="Unassembled WGS sequence"/>
</dbReference>
<feature type="transmembrane region" description="Helical" evidence="9">
    <location>
        <begin position="411"/>
        <end position="435"/>
    </location>
</feature>
<dbReference type="GO" id="GO:0016740">
    <property type="term" value="F:transferase activity"/>
    <property type="evidence" value="ECO:0007669"/>
    <property type="project" value="UniProtKB-KW"/>
</dbReference>
<evidence type="ECO:0000256" key="7">
    <source>
        <dbReference type="ARBA" id="ARBA00022989"/>
    </source>
</evidence>
<evidence type="ECO:0000313" key="12">
    <source>
        <dbReference type="EMBL" id="RNA07325.1"/>
    </source>
</evidence>
<dbReference type="EMBL" id="REGN01007084">
    <property type="protein sequence ID" value="RNA07325.1"/>
    <property type="molecule type" value="Genomic_DNA"/>
</dbReference>
<comment type="subunit">
    <text evidence="9">Component of the oligosaccharyltransferase (OST) complex.</text>
</comment>
<evidence type="ECO:0000259" key="10">
    <source>
        <dbReference type="Pfam" id="PF03345"/>
    </source>
</evidence>
<dbReference type="STRING" id="10195.A0A3M7Q8P2"/>
<evidence type="ECO:0000256" key="6">
    <source>
        <dbReference type="ARBA" id="ARBA00022824"/>
    </source>
</evidence>
<dbReference type="Pfam" id="PF03345">
    <property type="entry name" value="OST48_N"/>
    <property type="match status" value="1"/>
</dbReference>
<evidence type="ECO:0000256" key="1">
    <source>
        <dbReference type="ARBA" id="ARBA00004115"/>
    </source>
</evidence>
<comment type="caution">
    <text evidence="12">The sequence shown here is derived from an EMBL/GenBank/DDBJ whole genome shotgun (WGS) entry which is preliminary data.</text>
</comment>
<dbReference type="UniPathway" id="UPA00378"/>
<gene>
    <name evidence="12" type="ORF">BpHYR1_027449</name>
</gene>
<protein>
    <recommendedName>
        <fullName evidence="4 9">Dolichyl-diphosphooligosaccharide--protein glycosyltransferase 48 kDa subunit</fullName>
        <shortName evidence="9">Oligosaccharyl transferase 48 kDa subunit</shortName>
    </recommendedName>
</protein>
<accession>A0A3M7Q8P2</accession>
<keyword evidence="5 9" id="KW-0812">Transmembrane</keyword>
<evidence type="ECO:0000259" key="11">
    <source>
        <dbReference type="Pfam" id="PF23358"/>
    </source>
</evidence>
<proteinExistence type="inferred from homology"/>
<evidence type="ECO:0000256" key="9">
    <source>
        <dbReference type="RuleBase" id="RU361142"/>
    </source>
</evidence>
<evidence type="ECO:0000256" key="4">
    <source>
        <dbReference type="ARBA" id="ARBA00013350"/>
    </source>
</evidence>
<dbReference type="GO" id="GO:0018279">
    <property type="term" value="P:protein N-linked glycosylation via asparagine"/>
    <property type="evidence" value="ECO:0007669"/>
    <property type="project" value="UniProtKB-UniRule"/>
</dbReference>
<evidence type="ECO:0000256" key="5">
    <source>
        <dbReference type="ARBA" id="ARBA00022692"/>
    </source>
</evidence>
<evidence type="ECO:0000256" key="2">
    <source>
        <dbReference type="ARBA" id="ARBA00004922"/>
    </source>
</evidence>
<feature type="chain" id="PRO_5017849689" description="Dolichyl-diphosphooligosaccharide--protein glycosyltransferase 48 kDa subunit" evidence="9">
    <location>
        <begin position="20"/>
        <end position="445"/>
    </location>
</feature>
<feature type="domain" description="OST48 middle" evidence="11">
    <location>
        <begin position="298"/>
        <end position="434"/>
    </location>
</feature>
<dbReference type="OrthoDB" id="29105at2759"/>
<dbReference type="PANTHER" id="PTHR10830">
    <property type="entry name" value="DOLICHYL-DIPHOSPHOOLIGOSACCHARIDE--PROTEIN GLYCOSYLTRANSFERASE 48 KDA SUBUNIT"/>
    <property type="match status" value="1"/>
</dbReference>
<dbReference type="GO" id="GO:0008250">
    <property type="term" value="C:oligosaccharyltransferase complex"/>
    <property type="evidence" value="ECO:0007669"/>
    <property type="project" value="TreeGrafter"/>
</dbReference>
<comment type="pathway">
    <text evidence="2 9">Protein modification; protein glycosylation.</text>
</comment>
<dbReference type="InterPro" id="IPR005013">
    <property type="entry name" value="DDOST_48_kDa_subunit"/>
</dbReference>
<name>A0A3M7Q8P2_BRAPC</name>
<dbReference type="AlphaFoldDB" id="A0A3M7Q8P2"/>
<evidence type="ECO:0000256" key="8">
    <source>
        <dbReference type="ARBA" id="ARBA00023136"/>
    </source>
</evidence>
<evidence type="ECO:0000313" key="13">
    <source>
        <dbReference type="Proteomes" id="UP000276133"/>
    </source>
</evidence>
<dbReference type="Pfam" id="PF23358">
    <property type="entry name" value="OST48_MD"/>
    <property type="match status" value="1"/>
</dbReference>
<dbReference type="InterPro" id="IPR055459">
    <property type="entry name" value="OST48_MD"/>
</dbReference>
<keyword evidence="6 9" id="KW-0256">Endoplasmic reticulum</keyword>
<feature type="signal peptide" evidence="9">
    <location>
        <begin position="1"/>
        <end position="19"/>
    </location>
</feature>
<evidence type="ECO:0000256" key="3">
    <source>
        <dbReference type="ARBA" id="ARBA00008743"/>
    </source>
</evidence>
<comment type="subcellular location">
    <subcellularLocation>
        <location evidence="1 9">Endoplasmic reticulum membrane</location>
        <topology evidence="1 9">Single-pass type I membrane protein</topology>
    </subcellularLocation>
</comment>
<keyword evidence="12" id="KW-0808">Transferase</keyword>
<keyword evidence="13" id="KW-1185">Reference proteome</keyword>
<organism evidence="12 13">
    <name type="scientific">Brachionus plicatilis</name>
    <name type="common">Marine rotifer</name>
    <name type="synonym">Brachionus muelleri</name>
    <dbReference type="NCBI Taxonomy" id="10195"/>
    <lineage>
        <taxon>Eukaryota</taxon>
        <taxon>Metazoa</taxon>
        <taxon>Spiralia</taxon>
        <taxon>Gnathifera</taxon>
        <taxon>Rotifera</taxon>
        <taxon>Eurotatoria</taxon>
        <taxon>Monogononta</taxon>
        <taxon>Pseudotrocha</taxon>
        <taxon>Ploima</taxon>
        <taxon>Brachionidae</taxon>
        <taxon>Brachionus</taxon>
    </lineage>
</organism>
<feature type="domain" description="OST48 N-terminal" evidence="10">
    <location>
        <begin position="30"/>
        <end position="284"/>
    </location>
</feature>
<comment type="similarity">
    <text evidence="3 9">Belongs to the DDOST 48 kDa subunit family.</text>
</comment>
<dbReference type="InterPro" id="IPR055457">
    <property type="entry name" value="OST48_N"/>
</dbReference>
<keyword evidence="8 9" id="KW-0472">Membrane</keyword>
<comment type="function">
    <text evidence="9">Subunit of the oligosaccharyl transferase (OST) complex that catalyzes the initial transfer of a defined glycan (Glc(3)Man(9)GlcNAc(2) in eukaryotes) from the lipid carrier dolichol-pyrophosphate to an asparagine residue within an Asn-X-Ser/Thr consensus motif in nascent polypeptide chains, the first step in protein N-glycosylation. N-glycosylation occurs cotranslationally and the complex associates with the Sec61 complex at the channel-forming translocon complex that mediates protein translocation across the endoplasmic reticulum (ER).</text>
</comment>